<keyword evidence="2" id="KW-1185">Reference proteome</keyword>
<name>A0AA40KFX1_9HYME</name>
<evidence type="ECO:0000313" key="1">
    <source>
        <dbReference type="EMBL" id="KAK1118646.1"/>
    </source>
</evidence>
<reference evidence="1" key="1">
    <citation type="submission" date="2021-10" db="EMBL/GenBank/DDBJ databases">
        <title>Melipona bicolor Genome sequencing and assembly.</title>
        <authorList>
            <person name="Araujo N.S."/>
            <person name="Arias M.C."/>
        </authorList>
    </citation>
    <scope>NUCLEOTIDE SEQUENCE</scope>
    <source>
        <strain evidence="1">USP_2M_L1-L4_2017</strain>
        <tissue evidence="1">Whole body</tissue>
    </source>
</reference>
<dbReference type="Proteomes" id="UP001177670">
    <property type="component" value="Unassembled WGS sequence"/>
</dbReference>
<evidence type="ECO:0000313" key="2">
    <source>
        <dbReference type="Proteomes" id="UP001177670"/>
    </source>
</evidence>
<dbReference type="AlphaFoldDB" id="A0AA40KFX1"/>
<comment type="caution">
    <text evidence="1">The sequence shown here is derived from an EMBL/GenBank/DDBJ whole genome shotgun (WGS) entry which is preliminary data.</text>
</comment>
<sequence>MDKNEKFGKLPLLRKNGQVEDDDGIEICRARTYMQGGKGSGTGLPCATLYVRTAIEIVVSIFCTDFVILPDSFLPSVSLTLVSLVVVEPSVPPLQISRLSNFFLFYEKETFCCYCHFCTQNVFGVIGSL</sequence>
<accession>A0AA40KFX1</accession>
<organism evidence="1 2">
    <name type="scientific">Melipona bicolor</name>
    <dbReference type="NCBI Taxonomy" id="60889"/>
    <lineage>
        <taxon>Eukaryota</taxon>
        <taxon>Metazoa</taxon>
        <taxon>Ecdysozoa</taxon>
        <taxon>Arthropoda</taxon>
        <taxon>Hexapoda</taxon>
        <taxon>Insecta</taxon>
        <taxon>Pterygota</taxon>
        <taxon>Neoptera</taxon>
        <taxon>Endopterygota</taxon>
        <taxon>Hymenoptera</taxon>
        <taxon>Apocrita</taxon>
        <taxon>Aculeata</taxon>
        <taxon>Apoidea</taxon>
        <taxon>Anthophila</taxon>
        <taxon>Apidae</taxon>
        <taxon>Melipona</taxon>
    </lineage>
</organism>
<dbReference type="EMBL" id="JAHYIQ010000042">
    <property type="protein sequence ID" value="KAK1118646.1"/>
    <property type="molecule type" value="Genomic_DNA"/>
</dbReference>
<gene>
    <name evidence="1" type="ORF">K0M31_014950</name>
</gene>
<proteinExistence type="predicted"/>
<protein>
    <submittedName>
        <fullName evidence="1">Uncharacterized protein</fullName>
    </submittedName>
</protein>